<dbReference type="EMBL" id="JACSQO010000017">
    <property type="protein sequence ID" value="MBD7946355.1"/>
    <property type="molecule type" value="Genomic_DNA"/>
</dbReference>
<feature type="transmembrane region" description="Helical" evidence="1">
    <location>
        <begin position="7"/>
        <end position="25"/>
    </location>
</feature>
<dbReference type="RefSeq" id="WP_191697969.1">
    <property type="nucleotide sequence ID" value="NZ_JACSQO010000017.1"/>
</dbReference>
<organism evidence="2 3">
    <name type="scientific">Psychrobacillus faecigallinarum</name>
    <dbReference type="NCBI Taxonomy" id="2762235"/>
    <lineage>
        <taxon>Bacteria</taxon>
        <taxon>Bacillati</taxon>
        <taxon>Bacillota</taxon>
        <taxon>Bacilli</taxon>
        <taxon>Bacillales</taxon>
        <taxon>Bacillaceae</taxon>
        <taxon>Psychrobacillus</taxon>
    </lineage>
</organism>
<keyword evidence="3" id="KW-1185">Reference proteome</keyword>
<comment type="caution">
    <text evidence="2">The sequence shown here is derived from an EMBL/GenBank/DDBJ whole genome shotgun (WGS) entry which is preliminary data.</text>
</comment>
<keyword evidence="1" id="KW-0472">Membrane</keyword>
<keyword evidence="1" id="KW-1133">Transmembrane helix</keyword>
<name>A0ABR8RF84_9BACI</name>
<accession>A0ABR8RF84</accession>
<evidence type="ECO:0008006" key="4">
    <source>
        <dbReference type="Google" id="ProtNLM"/>
    </source>
</evidence>
<evidence type="ECO:0000313" key="2">
    <source>
        <dbReference type="EMBL" id="MBD7946355.1"/>
    </source>
</evidence>
<proteinExistence type="predicted"/>
<evidence type="ECO:0000313" key="3">
    <source>
        <dbReference type="Proteomes" id="UP000640786"/>
    </source>
</evidence>
<gene>
    <name evidence="2" type="ORF">H9650_19835</name>
</gene>
<protein>
    <recommendedName>
        <fullName evidence="4">DUF4825 domain-containing protein</fullName>
    </recommendedName>
</protein>
<sequence length="152" mass="17032">MSKKRIVIGVINLTIICIGVILLIASCGGNEEKNTIDDVIKSVTKSKYEVKSNDGIVTIIIENTNIHEGYKPILLDQAAEIFAGLSKIDEVNSPSIQWNTTLIDSYGNEEIGEVLGISFHEDTFKKVNWDNYEKLDIEQIADNYRQNESLKN</sequence>
<evidence type="ECO:0000256" key="1">
    <source>
        <dbReference type="SAM" id="Phobius"/>
    </source>
</evidence>
<keyword evidence="1" id="KW-0812">Transmembrane</keyword>
<dbReference type="PROSITE" id="PS51257">
    <property type="entry name" value="PROKAR_LIPOPROTEIN"/>
    <property type="match status" value="1"/>
</dbReference>
<dbReference type="Proteomes" id="UP000640786">
    <property type="component" value="Unassembled WGS sequence"/>
</dbReference>
<reference evidence="2 3" key="1">
    <citation type="submission" date="2020-08" db="EMBL/GenBank/DDBJ databases">
        <title>A Genomic Blueprint of the Chicken Gut Microbiome.</title>
        <authorList>
            <person name="Gilroy R."/>
            <person name="Ravi A."/>
            <person name="Getino M."/>
            <person name="Pursley I."/>
            <person name="Horton D.L."/>
            <person name="Alikhan N.-F."/>
            <person name="Baker D."/>
            <person name="Gharbi K."/>
            <person name="Hall N."/>
            <person name="Watson M."/>
            <person name="Adriaenssens E.M."/>
            <person name="Foster-Nyarko E."/>
            <person name="Jarju S."/>
            <person name="Secka A."/>
            <person name="Antonio M."/>
            <person name="Oren A."/>
            <person name="Chaudhuri R."/>
            <person name="La Ragione R.M."/>
            <person name="Hildebrand F."/>
            <person name="Pallen M.J."/>
        </authorList>
    </citation>
    <scope>NUCLEOTIDE SEQUENCE [LARGE SCALE GENOMIC DNA]</scope>
    <source>
        <strain evidence="2 3">Sa2BUA9</strain>
    </source>
</reference>